<dbReference type="Proteomes" id="UP000095472">
    <property type="component" value="Chromosome"/>
</dbReference>
<name>A0ACD5GZV5_9CYAN</name>
<reference evidence="1 2" key="1">
    <citation type="journal article" date="2016" name="Genome Announc.">
        <title>Draft Genome Sequence of the Thermotolerant Cyanobacterium Desertifilum sp. IPPAS B-1220.</title>
        <authorList>
            <person name="Mironov K.S."/>
            <person name="Sinetova M.A."/>
            <person name="Bolatkhan K."/>
            <person name="Zayadan B.K."/>
            <person name="Ustinova V.V."/>
            <person name="Kupriyanova E.V."/>
            <person name="Skrypnik A.N."/>
            <person name="Gogoleva N.E."/>
            <person name="Gogolev Y.V."/>
            <person name="Los D.A."/>
        </authorList>
    </citation>
    <scope>NUCLEOTIDE SEQUENCE [LARGE SCALE GENOMIC DNA]</scope>
    <source>
        <strain evidence="1 2">IPPAS B-1220</strain>
    </source>
</reference>
<sequence length="56" mass="6587">MSCTDPVFIKDECHRFLFVNQAFCQLLGRSFSEIIGRSDYDFFPQNRQPCFGKKMS</sequence>
<gene>
    <name evidence="1" type="ORF">BH720_012115</name>
</gene>
<evidence type="ECO:0000313" key="1">
    <source>
        <dbReference type="EMBL" id="XPM66111.1"/>
    </source>
</evidence>
<dbReference type="EMBL" id="CP182909">
    <property type="protein sequence ID" value="XPM66111.1"/>
    <property type="molecule type" value="Genomic_DNA"/>
</dbReference>
<accession>A0ACD5GZV5</accession>
<keyword evidence="2" id="KW-1185">Reference proteome</keyword>
<evidence type="ECO:0000313" key="2">
    <source>
        <dbReference type="Proteomes" id="UP000095472"/>
    </source>
</evidence>
<proteinExistence type="predicted"/>
<organism evidence="1 2">
    <name type="scientific">Desertifilum tharense IPPAS B-1220</name>
    <dbReference type="NCBI Taxonomy" id="1781255"/>
    <lineage>
        <taxon>Bacteria</taxon>
        <taxon>Bacillati</taxon>
        <taxon>Cyanobacteriota</taxon>
        <taxon>Cyanophyceae</taxon>
        <taxon>Desertifilales</taxon>
        <taxon>Desertifilaceae</taxon>
        <taxon>Desertifilum</taxon>
    </lineage>
</organism>
<protein>
    <submittedName>
        <fullName evidence="1">PAS domain-containing protein</fullName>
    </submittedName>
</protein>